<dbReference type="AlphaFoldDB" id="A0A1Y2HDY0"/>
<organism evidence="9 10">
    <name type="scientific">Catenaria anguillulae PL171</name>
    <dbReference type="NCBI Taxonomy" id="765915"/>
    <lineage>
        <taxon>Eukaryota</taxon>
        <taxon>Fungi</taxon>
        <taxon>Fungi incertae sedis</taxon>
        <taxon>Blastocladiomycota</taxon>
        <taxon>Blastocladiomycetes</taxon>
        <taxon>Blastocladiales</taxon>
        <taxon>Catenariaceae</taxon>
        <taxon>Catenaria</taxon>
    </lineage>
</organism>
<dbReference type="Pfam" id="PF01509">
    <property type="entry name" value="TruB_N"/>
    <property type="match status" value="1"/>
</dbReference>
<dbReference type="Proteomes" id="UP000193411">
    <property type="component" value="Unassembled WGS sequence"/>
</dbReference>
<evidence type="ECO:0000256" key="2">
    <source>
        <dbReference type="ARBA" id="ARBA00008999"/>
    </source>
</evidence>
<evidence type="ECO:0000313" key="10">
    <source>
        <dbReference type="Proteomes" id="UP000193411"/>
    </source>
</evidence>
<comment type="caution">
    <text evidence="9">The sequence shown here is derived from an EMBL/GenBank/DDBJ whole genome shotgun (WGS) entry which is preliminary data.</text>
</comment>
<dbReference type="PANTHER" id="PTHR13767">
    <property type="entry name" value="TRNA-PSEUDOURIDINE SYNTHASE"/>
    <property type="match status" value="1"/>
</dbReference>
<dbReference type="NCBIfam" id="TIGR00431">
    <property type="entry name" value="TruB"/>
    <property type="match status" value="1"/>
</dbReference>
<keyword evidence="10" id="KW-1185">Reference proteome</keyword>
<keyword evidence="4" id="KW-0819">tRNA processing</keyword>
<evidence type="ECO:0000256" key="5">
    <source>
        <dbReference type="ARBA" id="ARBA00023235"/>
    </source>
</evidence>
<sequence>MSIPYAPVKLIRVPALCRSLPRWIPSSIRNRRLHSTKTVNEDELNGVFAVDKPADMTSNDVLSILKKSLNPQPRPLSSLGRDSGPRNDTPSSRPKKLKMGHGGTLDPFATGVLVVAVGSGTKSLSQYLACTKEYLVTGVFGSATDTYDLTGTQTHTAPHAHVTLSSLLAILPNFQGPIMQQPPLYSALKRNGVRLYDLARHAAATGRPDALKNIPLPDPRPVTIHELEVVDWITESPPRVTLRVKCSKGTYIRSLVHDIGKQVGSAAHVVELRRTRQGEWA</sequence>
<dbReference type="InterPro" id="IPR020103">
    <property type="entry name" value="PsdUridine_synth_cat_dom_sf"/>
</dbReference>
<dbReference type="InterPro" id="IPR032819">
    <property type="entry name" value="TruB_C"/>
</dbReference>
<evidence type="ECO:0000259" key="7">
    <source>
        <dbReference type="Pfam" id="PF01509"/>
    </source>
</evidence>
<dbReference type="Pfam" id="PF16198">
    <property type="entry name" value="TruB_C_2"/>
    <property type="match status" value="1"/>
</dbReference>
<dbReference type="OrthoDB" id="9995526at2759"/>
<dbReference type="SUPFAM" id="SSF55120">
    <property type="entry name" value="Pseudouridine synthase"/>
    <property type="match status" value="1"/>
</dbReference>
<dbReference type="CDD" id="cd02573">
    <property type="entry name" value="PseudoU_synth_EcTruB"/>
    <property type="match status" value="1"/>
</dbReference>
<proteinExistence type="inferred from homology"/>
<dbReference type="GO" id="GO:0006400">
    <property type="term" value="P:tRNA modification"/>
    <property type="evidence" value="ECO:0007669"/>
    <property type="project" value="TreeGrafter"/>
</dbReference>
<feature type="region of interest" description="Disordered" evidence="6">
    <location>
        <begin position="66"/>
        <end position="103"/>
    </location>
</feature>
<dbReference type="PANTHER" id="PTHR13767:SF2">
    <property type="entry name" value="PSEUDOURIDYLATE SYNTHASE TRUB1"/>
    <property type="match status" value="1"/>
</dbReference>
<comment type="similarity">
    <text evidence="2">Belongs to the pseudouridine synthase TruB family.</text>
</comment>
<gene>
    <name evidence="9" type="ORF">BCR44DRAFT_133143</name>
</gene>
<dbReference type="InterPro" id="IPR002501">
    <property type="entry name" value="PsdUridine_synth_N"/>
</dbReference>
<evidence type="ECO:0000256" key="3">
    <source>
        <dbReference type="ARBA" id="ARBA00012787"/>
    </source>
</evidence>
<protein>
    <recommendedName>
        <fullName evidence="3">tRNA pseudouridine(55) synthase</fullName>
        <ecNumber evidence="3">5.4.99.25</ecNumber>
    </recommendedName>
</protein>
<dbReference type="Gene3D" id="3.30.2350.10">
    <property type="entry name" value="Pseudouridine synthase"/>
    <property type="match status" value="1"/>
</dbReference>
<evidence type="ECO:0000256" key="4">
    <source>
        <dbReference type="ARBA" id="ARBA00022694"/>
    </source>
</evidence>
<comment type="catalytic activity">
    <reaction evidence="1">
        <text>a uridine in mRNA = a pseudouridine in mRNA</text>
        <dbReference type="Rhea" id="RHEA:56644"/>
        <dbReference type="Rhea" id="RHEA-COMP:14658"/>
        <dbReference type="Rhea" id="RHEA-COMP:14659"/>
        <dbReference type="ChEBI" id="CHEBI:65314"/>
        <dbReference type="ChEBI" id="CHEBI:65315"/>
    </reaction>
</comment>
<dbReference type="EC" id="5.4.99.25" evidence="3"/>
<accession>A0A1Y2HDY0</accession>
<dbReference type="GO" id="GO:0003723">
    <property type="term" value="F:RNA binding"/>
    <property type="evidence" value="ECO:0007669"/>
    <property type="project" value="InterPro"/>
</dbReference>
<feature type="domain" description="tRNA pseudouridylate synthase B C-terminal" evidence="8">
    <location>
        <begin position="253"/>
        <end position="278"/>
    </location>
</feature>
<dbReference type="GO" id="GO:1990481">
    <property type="term" value="P:mRNA pseudouridine synthesis"/>
    <property type="evidence" value="ECO:0007669"/>
    <property type="project" value="TreeGrafter"/>
</dbReference>
<evidence type="ECO:0000256" key="1">
    <source>
        <dbReference type="ARBA" id="ARBA00001166"/>
    </source>
</evidence>
<dbReference type="InterPro" id="IPR014780">
    <property type="entry name" value="tRNA_psdUridine_synth_TruB"/>
</dbReference>
<dbReference type="STRING" id="765915.A0A1Y2HDY0"/>
<reference evidence="9 10" key="1">
    <citation type="submission" date="2016-07" db="EMBL/GenBank/DDBJ databases">
        <title>Pervasive Adenine N6-methylation of Active Genes in Fungi.</title>
        <authorList>
            <consortium name="DOE Joint Genome Institute"/>
            <person name="Mondo S.J."/>
            <person name="Dannebaum R.O."/>
            <person name="Kuo R.C."/>
            <person name="Labutti K."/>
            <person name="Haridas S."/>
            <person name="Kuo A."/>
            <person name="Salamov A."/>
            <person name="Ahrendt S.R."/>
            <person name="Lipzen A."/>
            <person name="Sullivan W."/>
            <person name="Andreopoulos W.B."/>
            <person name="Clum A."/>
            <person name="Lindquist E."/>
            <person name="Daum C."/>
            <person name="Ramamoorthy G.K."/>
            <person name="Gryganskyi A."/>
            <person name="Culley D."/>
            <person name="Magnuson J.K."/>
            <person name="James T.Y."/>
            <person name="O'Malley M.A."/>
            <person name="Stajich J.E."/>
            <person name="Spatafora J.W."/>
            <person name="Visel A."/>
            <person name="Grigoriev I.V."/>
        </authorList>
    </citation>
    <scope>NUCLEOTIDE SEQUENCE [LARGE SCALE GENOMIC DNA]</scope>
    <source>
        <strain evidence="9 10">PL171</strain>
    </source>
</reference>
<dbReference type="EMBL" id="MCFL01000051">
    <property type="protein sequence ID" value="ORZ32101.1"/>
    <property type="molecule type" value="Genomic_DNA"/>
</dbReference>
<evidence type="ECO:0000256" key="6">
    <source>
        <dbReference type="SAM" id="MobiDB-lite"/>
    </source>
</evidence>
<feature type="domain" description="Pseudouridine synthase II N-terminal" evidence="7">
    <location>
        <begin position="97"/>
        <end position="252"/>
    </location>
</feature>
<evidence type="ECO:0000313" key="9">
    <source>
        <dbReference type="EMBL" id="ORZ32101.1"/>
    </source>
</evidence>
<dbReference type="GO" id="GO:0005634">
    <property type="term" value="C:nucleus"/>
    <property type="evidence" value="ECO:0007669"/>
    <property type="project" value="TreeGrafter"/>
</dbReference>
<evidence type="ECO:0000259" key="8">
    <source>
        <dbReference type="Pfam" id="PF16198"/>
    </source>
</evidence>
<dbReference type="GO" id="GO:0160148">
    <property type="term" value="F:tRNA pseudouridine(55) synthase activity"/>
    <property type="evidence" value="ECO:0007669"/>
    <property type="project" value="UniProtKB-EC"/>
</dbReference>
<name>A0A1Y2HDY0_9FUNG</name>
<feature type="non-terminal residue" evidence="9">
    <location>
        <position position="281"/>
    </location>
</feature>
<keyword evidence="5" id="KW-0413">Isomerase</keyword>
<dbReference type="HAMAP" id="MF_01080">
    <property type="entry name" value="TruB_bact"/>
    <property type="match status" value="1"/>
</dbReference>